<dbReference type="Proteomes" id="UP001159363">
    <property type="component" value="Chromosome 10"/>
</dbReference>
<protein>
    <submittedName>
        <fullName evidence="2">Uncharacterized protein</fullName>
    </submittedName>
</protein>
<proteinExistence type="predicted"/>
<accession>A0ABQ9GJ96</accession>
<keyword evidence="3" id="KW-1185">Reference proteome</keyword>
<feature type="region of interest" description="Disordered" evidence="1">
    <location>
        <begin position="16"/>
        <end position="37"/>
    </location>
</feature>
<dbReference type="EMBL" id="JARBHB010000011">
    <property type="protein sequence ID" value="KAJ8872074.1"/>
    <property type="molecule type" value="Genomic_DNA"/>
</dbReference>
<gene>
    <name evidence="2" type="ORF">PR048_025675</name>
</gene>
<comment type="caution">
    <text evidence="2">The sequence shown here is derived from an EMBL/GenBank/DDBJ whole genome shotgun (WGS) entry which is preliminary data.</text>
</comment>
<evidence type="ECO:0000313" key="3">
    <source>
        <dbReference type="Proteomes" id="UP001159363"/>
    </source>
</evidence>
<reference evidence="2 3" key="1">
    <citation type="submission" date="2023-02" db="EMBL/GenBank/DDBJ databases">
        <title>LHISI_Scaffold_Assembly.</title>
        <authorList>
            <person name="Stuart O.P."/>
            <person name="Cleave R."/>
            <person name="Magrath M.J.L."/>
            <person name="Mikheyev A.S."/>
        </authorList>
    </citation>
    <scope>NUCLEOTIDE SEQUENCE [LARGE SCALE GENOMIC DNA]</scope>
    <source>
        <strain evidence="2">Daus_M_001</strain>
        <tissue evidence="2">Leg muscle</tissue>
    </source>
</reference>
<evidence type="ECO:0000256" key="1">
    <source>
        <dbReference type="SAM" id="MobiDB-lite"/>
    </source>
</evidence>
<evidence type="ECO:0000313" key="2">
    <source>
        <dbReference type="EMBL" id="KAJ8872074.1"/>
    </source>
</evidence>
<sequence>MLETVCEENPKLKERISRRSKVHERQARKHWHPSSNGETVLHFSSICNGVLGITYSLSQQLQSKDIDLMAAGCLIKSTKEELARIRSSEKYDELEEKVKTLANYSNIE</sequence>
<organism evidence="2 3">
    <name type="scientific">Dryococelus australis</name>
    <dbReference type="NCBI Taxonomy" id="614101"/>
    <lineage>
        <taxon>Eukaryota</taxon>
        <taxon>Metazoa</taxon>
        <taxon>Ecdysozoa</taxon>
        <taxon>Arthropoda</taxon>
        <taxon>Hexapoda</taxon>
        <taxon>Insecta</taxon>
        <taxon>Pterygota</taxon>
        <taxon>Neoptera</taxon>
        <taxon>Polyneoptera</taxon>
        <taxon>Phasmatodea</taxon>
        <taxon>Verophasmatodea</taxon>
        <taxon>Anareolatae</taxon>
        <taxon>Phasmatidae</taxon>
        <taxon>Eurycanthinae</taxon>
        <taxon>Dryococelus</taxon>
    </lineage>
</organism>
<feature type="compositionally biased region" description="Basic residues" evidence="1">
    <location>
        <begin position="18"/>
        <end position="32"/>
    </location>
</feature>
<name>A0ABQ9GJ96_9NEOP</name>